<comment type="caution">
    <text evidence="3">The sequence shown here is derived from an EMBL/GenBank/DDBJ whole genome shotgun (WGS) entry which is preliminary data.</text>
</comment>
<gene>
    <name evidence="3" type="ORF">GS597_03760</name>
</gene>
<dbReference type="Proteomes" id="UP000607397">
    <property type="component" value="Unassembled WGS sequence"/>
</dbReference>
<protein>
    <submittedName>
        <fullName evidence="3">Glycosyltransferase</fullName>
    </submittedName>
</protein>
<dbReference type="PANTHER" id="PTHR12526">
    <property type="entry name" value="GLYCOSYLTRANSFERASE"/>
    <property type="match status" value="1"/>
</dbReference>
<dbReference type="PANTHER" id="PTHR12526:SF510">
    <property type="entry name" value="D-INOSITOL 3-PHOSPHATE GLYCOSYLTRANSFERASE"/>
    <property type="match status" value="1"/>
</dbReference>
<evidence type="ECO:0000256" key="2">
    <source>
        <dbReference type="ARBA" id="ARBA00022679"/>
    </source>
</evidence>
<dbReference type="AlphaFoldDB" id="A0A8K1ZWY7"/>
<organism evidence="3 4">
    <name type="scientific">Petrachloros mirabilis ULC683</name>
    <dbReference type="NCBI Taxonomy" id="2781853"/>
    <lineage>
        <taxon>Bacteria</taxon>
        <taxon>Bacillati</taxon>
        <taxon>Cyanobacteriota</taxon>
        <taxon>Cyanophyceae</taxon>
        <taxon>Synechococcales</taxon>
        <taxon>Petrachlorosaceae</taxon>
        <taxon>Petrachloros</taxon>
        <taxon>Petrachloros mirabilis</taxon>
    </lineage>
</organism>
<proteinExistence type="predicted"/>
<keyword evidence="2" id="KW-0808">Transferase</keyword>
<sequence length="406" mass="44355">MRIAYVLNTYPAPSHSFIRREIRALERRGITVYRIAMRPHGEPLADAGDREEAALTEYVLAAGIGALLGGLLSGLRHQPLGLMSALGLTLRLGWPSEAGLFRHLIYWLEAAYLTRRARILGVERLHAHFGTNATTVAMLAQEMGAPPFSLTVHGPEEFDKPGLIGLTQKLERADFVVGVSSYGWSQLSRWISPCHWSKLHVVHCGIEPERFPYFEPVPESRPLQLICIGRLAEQKGHLVLIEAMAAVARRGVEARLVLVGDGPLRSLIEQAIAKFELGETIRLAGWLDEDSVRAEIAAAHGMVLPSFAEGLPVVLMEAMVSARPVIATWIAGIPELVQPGKNGWLVPPGDPQGLAEAILDLAATSQKTLVQMGKNARTQALSRHSIDTEAGKLAQLFAQRPRPQPD</sequence>
<dbReference type="Gene3D" id="3.40.50.2000">
    <property type="entry name" value="Glycogen Phosphorylase B"/>
    <property type="match status" value="2"/>
</dbReference>
<dbReference type="SUPFAM" id="SSF53756">
    <property type="entry name" value="UDP-Glycosyltransferase/glycogen phosphorylase"/>
    <property type="match status" value="1"/>
</dbReference>
<accession>A0A8K1ZWY7</accession>
<evidence type="ECO:0000313" key="4">
    <source>
        <dbReference type="Proteomes" id="UP000607397"/>
    </source>
</evidence>
<evidence type="ECO:0000256" key="1">
    <source>
        <dbReference type="ARBA" id="ARBA00022676"/>
    </source>
</evidence>
<keyword evidence="4" id="KW-1185">Reference proteome</keyword>
<dbReference type="Pfam" id="PF13692">
    <property type="entry name" value="Glyco_trans_1_4"/>
    <property type="match status" value="1"/>
</dbReference>
<evidence type="ECO:0000313" key="3">
    <source>
        <dbReference type="EMBL" id="NCJ05638.1"/>
    </source>
</evidence>
<name>A0A8K1ZWY7_9CYAN</name>
<dbReference type="EMBL" id="WVIC01000005">
    <property type="protein sequence ID" value="NCJ05638.1"/>
    <property type="molecule type" value="Genomic_DNA"/>
</dbReference>
<reference evidence="3" key="1">
    <citation type="submission" date="2019-12" db="EMBL/GenBank/DDBJ databases">
        <title>High-Quality draft genome sequences of three cyanobacteria isolated from the limestone walls of the Old Cathedral of Coimbra.</title>
        <authorList>
            <person name="Tiago I."/>
            <person name="Soares F."/>
            <person name="Portugal A."/>
        </authorList>
    </citation>
    <scope>NUCLEOTIDE SEQUENCE [LARGE SCALE GENOMIC DNA]</scope>
    <source>
        <strain evidence="3">C</strain>
    </source>
</reference>
<keyword evidence="1" id="KW-0328">Glycosyltransferase</keyword>
<dbReference type="RefSeq" id="WP_161824116.1">
    <property type="nucleotide sequence ID" value="NZ_WVIC01000005.1"/>
</dbReference>
<dbReference type="GO" id="GO:0016757">
    <property type="term" value="F:glycosyltransferase activity"/>
    <property type="evidence" value="ECO:0007669"/>
    <property type="project" value="UniProtKB-KW"/>
</dbReference>